<proteinExistence type="predicted"/>
<feature type="region of interest" description="Disordered" evidence="1">
    <location>
        <begin position="1"/>
        <end position="59"/>
    </location>
</feature>
<sequence>MRRAYGRAPSARAAPATVGGRPDVAGWPEPDRRPARRRPRPTREDAVGLLDRGRRRKEAVEDTRSALERAADHPQDDGVLSRQAVRVVDEILDIGIDGKGWFSSAAEVADAALRAAGGDRERAVEAIVRSHTLRAGAEGFVTGLGGFVTLPVALPANVVAFYALATRMTAAVARVRGHDISLPQVRTAVLLILAGADADDLLAKAGVVAPVGGLADLVAQRLPGPAAMVVKKGVFFKLVASTGKGVLSRFGRGVPVVGGAVGAGLDAVLLRRLAADVRREFPAAGPPAAG</sequence>
<accession>A0A7G9R561</accession>
<keyword evidence="3" id="KW-1185">Reference proteome</keyword>
<organism evidence="2 3">
    <name type="scientific">Phycicoccus endophyticus</name>
    <dbReference type="NCBI Taxonomy" id="1690220"/>
    <lineage>
        <taxon>Bacteria</taxon>
        <taxon>Bacillati</taxon>
        <taxon>Actinomycetota</taxon>
        <taxon>Actinomycetes</taxon>
        <taxon>Micrococcales</taxon>
        <taxon>Intrasporangiaceae</taxon>
        <taxon>Phycicoccus</taxon>
    </lineage>
</organism>
<dbReference type="KEGG" id="pei:H9L10_07325"/>
<name>A0A7G9R561_9MICO</name>
<dbReference type="EMBL" id="CP060712">
    <property type="protein sequence ID" value="QNN50736.1"/>
    <property type="molecule type" value="Genomic_DNA"/>
</dbReference>
<dbReference type="Proteomes" id="UP000515976">
    <property type="component" value="Chromosome"/>
</dbReference>
<evidence type="ECO:0000313" key="3">
    <source>
        <dbReference type="Proteomes" id="UP000515976"/>
    </source>
</evidence>
<reference evidence="2 3" key="1">
    <citation type="submission" date="2020-08" db="EMBL/GenBank/DDBJ databases">
        <title>Genome sequence of Phycicoccus endophyticus JCM 31784T.</title>
        <authorList>
            <person name="Hyun D.-W."/>
            <person name="Bae J.-W."/>
        </authorList>
    </citation>
    <scope>NUCLEOTIDE SEQUENCE [LARGE SCALE GENOMIC DNA]</scope>
    <source>
        <strain evidence="2 3">JCM 31784</strain>
    </source>
</reference>
<dbReference type="AlphaFoldDB" id="A0A7G9R561"/>
<evidence type="ECO:0000256" key="1">
    <source>
        <dbReference type="SAM" id="MobiDB-lite"/>
    </source>
</evidence>
<evidence type="ECO:0000313" key="2">
    <source>
        <dbReference type="EMBL" id="QNN50736.1"/>
    </source>
</evidence>
<protein>
    <submittedName>
        <fullName evidence="2">EcsC family protein</fullName>
    </submittedName>
</protein>
<gene>
    <name evidence="2" type="ORF">H9L10_07325</name>
</gene>